<feature type="transmembrane region" description="Helical" evidence="1">
    <location>
        <begin position="49"/>
        <end position="71"/>
    </location>
</feature>
<dbReference type="EMBL" id="UOFS01000006">
    <property type="protein sequence ID" value="VAW91093.1"/>
    <property type="molecule type" value="Genomic_DNA"/>
</dbReference>
<proteinExistence type="predicted"/>
<evidence type="ECO:0000256" key="1">
    <source>
        <dbReference type="SAM" id="Phobius"/>
    </source>
</evidence>
<reference evidence="2" key="1">
    <citation type="submission" date="2018-06" db="EMBL/GenBank/DDBJ databases">
        <authorList>
            <person name="Zhirakovskaya E."/>
        </authorList>
    </citation>
    <scope>NUCLEOTIDE SEQUENCE</scope>
</reference>
<dbReference type="AlphaFoldDB" id="A0A3B0ZSM4"/>
<name>A0A3B0ZSM4_9ZZZZ</name>
<sequence>MRYREETYQNQTDGIIEPIIGNDVLMLTAIIGLMIGILFVFGGRFGKQLWLVFWGAGLVLVSIAYIFYMLLGYK</sequence>
<evidence type="ECO:0000313" key="2">
    <source>
        <dbReference type="EMBL" id="VAW91093.1"/>
    </source>
</evidence>
<organism evidence="2">
    <name type="scientific">hydrothermal vent metagenome</name>
    <dbReference type="NCBI Taxonomy" id="652676"/>
    <lineage>
        <taxon>unclassified sequences</taxon>
        <taxon>metagenomes</taxon>
        <taxon>ecological metagenomes</taxon>
    </lineage>
</organism>
<protein>
    <submittedName>
        <fullName evidence="2">Uncharacterized protein</fullName>
    </submittedName>
</protein>
<keyword evidence="1" id="KW-1133">Transmembrane helix</keyword>
<feature type="transmembrane region" description="Helical" evidence="1">
    <location>
        <begin position="24"/>
        <end position="43"/>
    </location>
</feature>
<gene>
    <name evidence="2" type="ORF">MNBD_GAMMA22-2622</name>
</gene>
<keyword evidence="1" id="KW-0812">Transmembrane</keyword>
<keyword evidence="1" id="KW-0472">Membrane</keyword>
<accession>A0A3B0ZSM4</accession>